<dbReference type="AlphaFoldDB" id="I0HLN7"/>
<dbReference type="EMBL" id="AP012320">
    <property type="protein sequence ID" value="BAL93924.1"/>
    <property type="molecule type" value="Genomic_DNA"/>
</dbReference>
<gene>
    <name evidence="1" type="ordered locus">RGE_05790</name>
</gene>
<proteinExistence type="predicted"/>
<evidence type="ECO:0000313" key="2">
    <source>
        <dbReference type="Proteomes" id="UP000007883"/>
    </source>
</evidence>
<dbReference type="KEGG" id="rge:RGE_05790"/>
<sequence>MWRRLPPGQSKARRAGVVKAIDTGACRGCVLATAASHVVRPGVPPAPASRCPWNSCT</sequence>
<accession>I0HLN7</accession>
<organism evidence="1 2">
    <name type="scientific">Rubrivivax gelatinosus (strain NBRC 100245 / IL144)</name>
    <dbReference type="NCBI Taxonomy" id="983917"/>
    <lineage>
        <taxon>Bacteria</taxon>
        <taxon>Pseudomonadati</taxon>
        <taxon>Pseudomonadota</taxon>
        <taxon>Betaproteobacteria</taxon>
        <taxon>Burkholderiales</taxon>
        <taxon>Sphaerotilaceae</taxon>
        <taxon>Rubrivivax</taxon>
    </lineage>
</organism>
<keyword evidence="2" id="KW-1185">Reference proteome</keyword>
<dbReference type="Proteomes" id="UP000007883">
    <property type="component" value="Chromosome"/>
</dbReference>
<dbReference type="PATRIC" id="fig|983917.3.peg.571"/>
<reference evidence="1 2" key="1">
    <citation type="journal article" date="2012" name="J. Bacteriol.">
        <title>Complete genome sequence of phototrophic betaproteobacterium Rubrivivax gelatinosus IL144.</title>
        <authorList>
            <person name="Nagashima S."/>
            <person name="Kamimura A."/>
            <person name="Shimizu T."/>
            <person name="Nakamura-isaki S."/>
            <person name="Aono E."/>
            <person name="Sakamoto K."/>
            <person name="Ichikawa N."/>
            <person name="Nakazawa H."/>
            <person name="Sekine M."/>
            <person name="Yamazaki S."/>
            <person name="Fujita N."/>
            <person name="Shimada K."/>
            <person name="Hanada S."/>
            <person name="Nagashima K.V.P."/>
        </authorList>
    </citation>
    <scope>NUCLEOTIDE SEQUENCE [LARGE SCALE GENOMIC DNA]</scope>
    <source>
        <strain evidence="2">NBRC 100245 / IL144</strain>
    </source>
</reference>
<evidence type="ECO:0000313" key="1">
    <source>
        <dbReference type="EMBL" id="BAL93924.1"/>
    </source>
</evidence>
<name>I0HLN7_RUBGI</name>
<dbReference type="STRING" id="983917.RGE_05790"/>
<dbReference type="HOGENOM" id="CLU_2993953_0_0_4"/>
<protein>
    <submittedName>
        <fullName evidence="1">Uncharacterized protein</fullName>
    </submittedName>
</protein>